<feature type="transmembrane region" description="Helical" evidence="1">
    <location>
        <begin position="35"/>
        <end position="60"/>
    </location>
</feature>
<keyword evidence="1" id="KW-0472">Membrane</keyword>
<keyword evidence="1" id="KW-1133">Transmembrane helix</keyword>
<dbReference type="AlphaFoldDB" id="A0A9P4MDH2"/>
<accession>A0A9P4MDH2</accession>
<proteinExistence type="predicted"/>
<reference evidence="2" key="1">
    <citation type="journal article" date="2020" name="Stud. Mycol.">
        <title>101 Dothideomycetes genomes: a test case for predicting lifestyles and emergence of pathogens.</title>
        <authorList>
            <person name="Haridas S."/>
            <person name="Albert R."/>
            <person name="Binder M."/>
            <person name="Bloem J."/>
            <person name="Labutti K."/>
            <person name="Salamov A."/>
            <person name="Andreopoulos B."/>
            <person name="Baker S."/>
            <person name="Barry K."/>
            <person name="Bills G."/>
            <person name="Bluhm B."/>
            <person name="Cannon C."/>
            <person name="Castanera R."/>
            <person name="Culley D."/>
            <person name="Daum C."/>
            <person name="Ezra D."/>
            <person name="Gonzalez J."/>
            <person name="Henrissat B."/>
            <person name="Kuo A."/>
            <person name="Liang C."/>
            <person name="Lipzen A."/>
            <person name="Lutzoni F."/>
            <person name="Magnuson J."/>
            <person name="Mondo S."/>
            <person name="Nolan M."/>
            <person name="Ohm R."/>
            <person name="Pangilinan J."/>
            <person name="Park H.-J."/>
            <person name="Ramirez L."/>
            <person name="Alfaro M."/>
            <person name="Sun H."/>
            <person name="Tritt A."/>
            <person name="Yoshinaga Y."/>
            <person name="Zwiers L.-H."/>
            <person name="Turgeon B."/>
            <person name="Goodwin S."/>
            <person name="Spatafora J."/>
            <person name="Crous P."/>
            <person name="Grigoriev I."/>
        </authorList>
    </citation>
    <scope>NUCLEOTIDE SEQUENCE</scope>
    <source>
        <strain evidence="2">CBS 260.36</strain>
    </source>
</reference>
<comment type="caution">
    <text evidence="2">The sequence shown here is derived from an EMBL/GenBank/DDBJ whole genome shotgun (WGS) entry which is preliminary data.</text>
</comment>
<keyword evidence="1" id="KW-0812">Transmembrane</keyword>
<dbReference type="OrthoDB" id="3647at2759"/>
<protein>
    <submittedName>
        <fullName evidence="2">Uncharacterized protein</fullName>
    </submittedName>
</protein>
<evidence type="ECO:0000313" key="3">
    <source>
        <dbReference type="Proteomes" id="UP000799439"/>
    </source>
</evidence>
<organism evidence="2 3">
    <name type="scientific">Myriangium duriaei CBS 260.36</name>
    <dbReference type="NCBI Taxonomy" id="1168546"/>
    <lineage>
        <taxon>Eukaryota</taxon>
        <taxon>Fungi</taxon>
        <taxon>Dikarya</taxon>
        <taxon>Ascomycota</taxon>
        <taxon>Pezizomycotina</taxon>
        <taxon>Dothideomycetes</taxon>
        <taxon>Dothideomycetidae</taxon>
        <taxon>Myriangiales</taxon>
        <taxon>Myriangiaceae</taxon>
        <taxon>Myriangium</taxon>
    </lineage>
</organism>
<evidence type="ECO:0000256" key="1">
    <source>
        <dbReference type="SAM" id="Phobius"/>
    </source>
</evidence>
<sequence>MGIPYSKQVNAAFDQVTPLVAAGFRVLQTTKNISILLATIQVLTVVLLGLIQATLLLLLITVNPDLQNERGLIATPIAKYFADWFIWWSQQRKPLIAGFWILVLGGIIGTGVGWYYTVEDTVAEGEAKTAEVQQAIDGDPAEQSQQ</sequence>
<name>A0A9P4MDH2_9PEZI</name>
<feature type="transmembrane region" description="Helical" evidence="1">
    <location>
        <begin position="72"/>
        <end position="88"/>
    </location>
</feature>
<dbReference type="Proteomes" id="UP000799439">
    <property type="component" value="Unassembled WGS sequence"/>
</dbReference>
<gene>
    <name evidence="2" type="ORF">K461DRAFT_42439</name>
</gene>
<keyword evidence="3" id="KW-1185">Reference proteome</keyword>
<dbReference type="EMBL" id="ML996091">
    <property type="protein sequence ID" value="KAF2149188.1"/>
    <property type="molecule type" value="Genomic_DNA"/>
</dbReference>
<feature type="transmembrane region" description="Helical" evidence="1">
    <location>
        <begin position="95"/>
        <end position="116"/>
    </location>
</feature>
<evidence type="ECO:0000313" key="2">
    <source>
        <dbReference type="EMBL" id="KAF2149188.1"/>
    </source>
</evidence>